<dbReference type="RefSeq" id="WP_150904586.1">
    <property type="nucleotide sequence ID" value="NZ_VTWT01000007.1"/>
</dbReference>
<dbReference type="EMBL" id="VTWT01000007">
    <property type="protein sequence ID" value="KAA9331977.1"/>
    <property type="molecule type" value="Genomic_DNA"/>
</dbReference>
<dbReference type="AlphaFoldDB" id="A0A5N1IQ25"/>
<organism evidence="1 2">
    <name type="scientific">Adhaeribacter soli</name>
    <dbReference type="NCBI Taxonomy" id="2607655"/>
    <lineage>
        <taxon>Bacteria</taxon>
        <taxon>Pseudomonadati</taxon>
        <taxon>Bacteroidota</taxon>
        <taxon>Cytophagia</taxon>
        <taxon>Cytophagales</taxon>
        <taxon>Hymenobacteraceae</taxon>
        <taxon>Adhaeribacter</taxon>
    </lineage>
</organism>
<accession>A0A5N1IQ25</accession>
<gene>
    <name evidence="1" type="ORF">F0P94_14380</name>
</gene>
<evidence type="ECO:0000313" key="2">
    <source>
        <dbReference type="Proteomes" id="UP000326570"/>
    </source>
</evidence>
<reference evidence="1 2" key="1">
    <citation type="submission" date="2019-09" db="EMBL/GenBank/DDBJ databases">
        <title>Genome sequence of Adhaeribacter sp. M2.</title>
        <authorList>
            <person name="Srinivasan S."/>
        </authorList>
    </citation>
    <scope>NUCLEOTIDE SEQUENCE [LARGE SCALE GENOMIC DNA]</scope>
    <source>
        <strain evidence="1 2">M2</strain>
    </source>
</reference>
<comment type="caution">
    <text evidence="1">The sequence shown here is derived from an EMBL/GenBank/DDBJ whole genome shotgun (WGS) entry which is preliminary data.</text>
</comment>
<evidence type="ECO:0000313" key="1">
    <source>
        <dbReference type="EMBL" id="KAA9331977.1"/>
    </source>
</evidence>
<dbReference type="Proteomes" id="UP000326570">
    <property type="component" value="Unassembled WGS sequence"/>
</dbReference>
<sequence length="220" mass="25299">MKKNYFGYRPCLYLIAVLFMGCTQNLNTQQIYKPGREWIYQVSEFDSKGGLVDSFSFPLKVLEGTFFLQTQIQYSVTEHKPDGSKIETSETTGVAELEDKIWLHPFRSGSLRITELAPFPEIRLPAAIGKTWNSTITIGPGWKEWAGKKVENRYHITDTTSIRTPFRKFENAWKITGTGTSELGVYKVSHYFHDKYGFVATHYQKPSGEKVFVELKEVNF</sequence>
<protein>
    <recommendedName>
        <fullName evidence="3">Lipoprotein</fullName>
    </recommendedName>
</protein>
<proteinExistence type="predicted"/>
<dbReference type="PROSITE" id="PS51257">
    <property type="entry name" value="PROKAR_LIPOPROTEIN"/>
    <property type="match status" value="1"/>
</dbReference>
<keyword evidence="2" id="KW-1185">Reference proteome</keyword>
<evidence type="ECO:0008006" key="3">
    <source>
        <dbReference type="Google" id="ProtNLM"/>
    </source>
</evidence>
<name>A0A5N1IQ25_9BACT</name>